<dbReference type="Pfam" id="PF00069">
    <property type="entry name" value="Pkinase"/>
    <property type="match status" value="1"/>
</dbReference>
<evidence type="ECO:0000256" key="2">
    <source>
        <dbReference type="ARBA" id="ARBA00012425"/>
    </source>
</evidence>
<keyword evidence="6" id="KW-0418">Kinase</keyword>
<evidence type="ECO:0000256" key="6">
    <source>
        <dbReference type="ARBA" id="ARBA00022777"/>
    </source>
</evidence>
<dbReference type="GO" id="GO:0005634">
    <property type="term" value="C:nucleus"/>
    <property type="evidence" value="ECO:0007669"/>
    <property type="project" value="TreeGrafter"/>
</dbReference>
<evidence type="ECO:0000256" key="3">
    <source>
        <dbReference type="ARBA" id="ARBA00022527"/>
    </source>
</evidence>
<dbReference type="Proteomes" id="UP000594260">
    <property type="component" value="Unplaced"/>
</dbReference>
<dbReference type="InterPro" id="IPR008271">
    <property type="entry name" value="Ser/Thr_kinase_AS"/>
</dbReference>
<dbReference type="PROSITE" id="PS00107">
    <property type="entry name" value="PROTEIN_KINASE_ATP"/>
    <property type="match status" value="1"/>
</dbReference>
<dbReference type="PROSITE" id="PS00108">
    <property type="entry name" value="PROTEIN_KINASE_ST"/>
    <property type="match status" value="1"/>
</dbReference>
<evidence type="ECO:0000256" key="12">
    <source>
        <dbReference type="ARBA" id="ARBA00048367"/>
    </source>
</evidence>
<evidence type="ECO:0000256" key="8">
    <source>
        <dbReference type="ARBA" id="ARBA00035711"/>
    </source>
</evidence>
<dbReference type="EnsemblMetazoa" id="XM_022790407">
    <property type="protein sequence ID" value="XP_022646142"/>
    <property type="gene ID" value="LOC111243961"/>
</dbReference>
<evidence type="ECO:0000256" key="4">
    <source>
        <dbReference type="ARBA" id="ARBA00022679"/>
    </source>
</evidence>
<dbReference type="InterPro" id="IPR017441">
    <property type="entry name" value="Protein_kinase_ATP_BS"/>
</dbReference>
<dbReference type="GO" id="GO:0005524">
    <property type="term" value="F:ATP binding"/>
    <property type="evidence" value="ECO:0007669"/>
    <property type="project" value="UniProtKB-UniRule"/>
</dbReference>
<dbReference type="PANTHER" id="PTHR24056">
    <property type="entry name" value="CELL DIVISION PROTEIN KINASE"/>
    <property type="match status" value="1"/>
</dbReference>
<keyword evidence="4" id="KW-0808">Transferase</keyword>
<keyword evidence="17" id="KW-1185">Reference proteome</keyword>
<name>A0A7M7J357_VARDE</name>
<keyword evidence="3 14" id="KW-0723">Serine/threonine-protein kinase</keyword>
<keyword evidence="5 13" id="KW-0547">Nucleotide-binding</keyword>
<dbReference type="PROSITE" id="PS50011">
    <property type="entry name" value="PROTEIN_KINASE_DOM"/>
    <property type="match status" value="1"/>
</dbReference>
<evidence type="ECO:0000313" key="17">
    <source>
        <dbReference type="Proteomes" id="UP000594260"/>
    </source>
</evidence>
<dbReference type="InterPro" id="IPR011009">
    <property type="entry name" value="Kinase-like_dom_sf"/>
</dbReference>
<evidence type="ECO:0000256" key="10">
    <source>
        <dbReference type="ARBA" id="ARBA00035723"/>
    </source>
</evidence>
<proteinExistence type="inferred from homology"/>
<comment type="catalytic activity">
    <reaction evidence="11">
        <text>L-threonyl-[protein] + ATP = O-phospho-L-threonyl-[protein] + ADP + H(+)</text>
        <dbReference type="Rhea" id="RHEA:46608"/>
        <dbReference type="Rhea" id="RHEA-COMP:11060"/>
        <dbReference type="Rhea" id="RHEA-COMP:11605"/>
        <dbReference type="ChEBI" id="CHEBI:15378"/>
        <dbReference type="ChEBI" id="CHEBI:30013"/>
        <dbReference type="ChEBI" id="CHEBI:30616"/>
        <dbReference type="ChEBI" id="CHEBI:61977"/>
        <dbReference type="ChEBI" id="CHEBI:456216"/>
        <dbReference type="EC" id="2.7.11.22"/>
    </reaction>
</comment>
<dbReference type="OMA" id="KITFPYH"/>
<dbReference type="InterPro" id="IPR000719">
    <property type="entry name" value="Prot_kinase_dom"/>
</dbReference>
<evidence type="ECO:0000256" key="13">
    <source>
        <dbReference type="PROSITE-ProRule" id="PRU10141"/>
    </source>
</evidence>
<dbReference type="OrthoDB" id="63265at2759"/>
<dbReference type="Gene3D" id="1.10.510.10">
    <property type="entry name" value="Transferase(Phosphotransferase) domain 1"/>
    <property type="match status" value="1"/>
</dbReference>
<dbReference type="SUPFAM" id="SSF56112">
    <property type="entry name" value="Protein kinase-like (PK-like)"/>
    <property type="match status" value="1"/>
</dbReference>
<evidence type="ECO:0000256" key="11">
    <source>
        <dbReference type="ARBA" id="ARBA00047811"/>
    </source>
</evidence>
<dbReference type="GO" id="GO:0004693">
    <property type="term" value="F:cyclin-dependent protein serine/threonine kinase activity"/>
    <property type="evidence" value="ECO:0007669"/>
    <property type="project" value="UniProtKB-EC"/>
</dbReference>
<dbReference type="Gene3D" id="3.30.200.20">
    <property type="entry name" value="Phosphorylase Kinase, domain 1"/>
    <property type="match status" value="1"/>
</dbReference>
<dbReference type="FunFam" id="1.10.510.10:FF:000624">
    <property type="entry name" value="Mitogen-activated protein kinase"/>
    <property type="match status" value="1"/>
</dbReference>
<dbReference type="KEGG" id="vde:111243961"/>
<evidence type="ECO:0000256" key="1">
    <source>
        <dbReference type="ARBA" id="ARBA00006485"/>
    </source>
</evidence>
<sequence>MSIFAYDVGGIIGEGAHGIVVRARNNATGEIVALKKILLKRRPDKPFPIDAFREVKSLQYLNHENIIRLHEVFSHGPSVVLAMEFVPHNLSALIYHSQKKLPISHIKTYLIQLLKGLGYCHINGIMHRDIKPANLLIDVEGTLKIADFGQACLIVEGRKYEHQVATRWYRAPELLYGAQYYNEGVDLWAVGCVFAEMLNCFPLFRSENDIEQLGVVLNALGSPTEQNWPGHRKLPDYNKIQFPCTDATSWEQLIPDIQPEARELAASWLVYDSSRRLRCHKALEHDLFLTEPLPVSKKDVLKPSTIPDWQPLTILPDEEKIDKIIQIFQADQNGADTSN</sequence>
<dbReference type="GeneID" id="111243961"/>
<evidence type="ECO:0000256" key="14">
    <source>
        <dbReference type="RuleBase" id="RU000304"/>
    </source>
</evidence>
<dbReference type="SMART" id="SM00220">
    <property type="entry name" value="S_TKc"/>
    <property type="match status" value="1"/>
</dbReference>
<comment type="similarity">
    <text evidence="1">Belongs to the protein kinase superfamily. CMGC Ser/Thr protein kinase family. CDC2/CDKX subfamily.</text>
</comment>
<dbReference type="PANTHER" id="PTHR24056:SF171">
    <property type="entry name" value="CYCLIN-DEPENDENT KINASE 20"/>
    <property type="match status" value="1"/>
</dbReference>
<keyword evidence="7 13" id="KW-0067">ATP-binding</keyword>
<dbReference type="InterPro" id="IPR050108">
    <property type="entry name" value="CDK"/>
</dbReference>
<protein>
    <recommendedName>
        <fullName evidence="8">Cyclin-dependent kinase 20</fullName>
        <ecNumber evidence="2">2.7.11.22</ecNumber>
    </recommendedName>
    <alternativeName>
        <fullName evidence="9">Cell cycle-related kinase</fullName>
    </alternativeName>
    <alternativeName>
        <fullName evidence="10">Cell division protein kinase 20</fullName>
    </alternativeName>
</protein>
<feature type="domain" description="Protein kinase" evidence="15">
    <location>
        <begin position="6"/>
        <end position="288"/>
    </location>
</feature>
<accession>A0A7M7J357</accession>
<evidence type="ECO:0000313" key="16">
    <source>
        <dbReference type="EnsemblMetazoa" id="XP_022646142"/>
    </source>
</evidence>
<comment type="catalytic activity">
    <reaction evidence="12">
        <text>L-seryl-[protein] + ATP = O-phospho-L-seryl-[protein] + ADP + H(+)</text>
        <dbReference type="Rhea" id="RHEA:17989"/>
        <dbReference type="Rhea" id="RHEA-COMP:9863"/>
        <dbReference type="Rhea" id="RHEA-COMP:11604"/>
        <dbReference type="ChEBI" id="CHEBI:15378"/>
        <dbReference type="ChEBI" id="CHEBI:29999"/>
        <dbReference type="ChEBI" id="CHEBI:30616"/>
        <dbReference type="ChEBI" id="CHEBI:83421"/>
        <dbReference type="ChEBI" id="CHEBI:456216"/>
        <dbReference type="EC" id="2.7.11.22"/>
    </reaction>
</comment>
<evidence type="ECO:0000256" key="7">
    <source>
        <dbReference type="ARBA" id="ARBA00022840"/>
    </source>
</evidence>
<dbReference type="RefSeq" id="XP_022646142.1">
    <property type="nucleotide sequence ID" value="XM_022790407.1"/>
</dbReference>
<dbReference type="EC" id="2.7.11.22" evidence="2"/>
<evidence type="ECO:0000259" key="15">
    <source>
        <dbReference type="PROSITE" id="PS50011"/>
    </source>
</evidence>
<reference evidence="16" key="1">
    <citation type="submission" date="2021-01" db="UniProtKB">
        <authorList>
            <consortium name="EnsemblMetazoa"/>
        </authorList>
    </citation>
    <scope>IDENTIFICATION</scope>
</reference>
<organism evidence="16 17">
    <name type="scientific">Varroa destructor</name>
    <name type="common">Honeybee mite</name>
    <dbReference type="NCBI Taxonomy" id="109461"/>
    <lineage>
        <taxon>Eukaryota</taxon>
        <taxon>Metazoa</taxon>
        <taxon>Ecdysozoa</taxon>
        <taxon>Arthropoda</taxon>
        <taxon>Chelicerata</taxon>
        <taxon>Arachnida</taxon>
        <taxon>Acari</taxon>
        <taxon>Parasitiformes</taxon>
        <taxon>Mesostigmata</taxon>
        <taxon>Gamasina</taxon>
        <taxon>Dermanyssoidea</taxon>
        <taxon>Varroidae</taxon>
        <taxon>Varroa</taxon>
    </lineage>
</organism>
<evidence type="ECO:0000256" key="9">
    <source>
        <dbReference type="ARBA" id="ARBA00035720"/>
    </source>
</evidence>
<evidence type="ECO:0000256" key="5">
    <source>
        <dbReference type="ARBA" id="ARBA00022741"/>
    </source>
</evidence>
<dbReference type="AlphaFoldDB" id="A0A7M7J357"/>
<dbReference type="InParanoid" id="A0A7M7J357"/>
<feature type="binding site" evidence="13">
    <location>
        <position position="35"/>
    </location>
    <ligand>
        <name>ATP</name>
        <dbReference type="ChEBI" id="CHEBI:30616"/>
    </ligand>
</feature>